<dbReference type="InterPro" id="IPR006685">
    <property type="entry name" value="MscS_channel_2nd"/>
</dbReference>
<evidence type="ECO:0000256" key="1">
    <source>
        <dbReference type="ARBA" id="ARBA00004370"/>
    </source>
</evidence>
<keyword evidence="9" id="KW-1185">Reference proteome</keyword>
<gene>
    <name evidence="8" type="ORF">FDP22_21180</name>
</gene>
<evidence type="ECO:0000313" key="9">
    <source>
        <dbReference type="Proteomes" id="UP000305888"/>
    </source>
</evidence>
<protein>
    <submittedName>
        <fullName evidence="8">Mechanosensitive ion channel</fullName>
    </submittedName>
</protein>
<keyword evidence="2 6" id="KW-0812">Transmembrane</keyword>
<dbReference type="PANTHER" id="PTHR30566">
    <property type="entry name" value="YNAI-RELATED MECHANOSENSITIVE ION CHANNEL"/>
    <property type="match status" value="1"/>
</dbReference>
<dbReference type="Gene3D" id="2.30.30.60">
    <property type="match status" value="1"/>
</dbReference>
<proteinExistence type="predicted"/>
<dbReference type="AlphaFoldDB" id="A0A5B8FJJ3"/>
<feature type="domain" description="Mechanosensitive ion channel MscS" evidence="7">
    <location>
        <begin position="188"/>
        <end position="254"/>
    </location>
</feature>
<evidence type="ECO:0000259" key="7">
    <source>
        <dbReference type="Pfam" id="PF00924"/>
    </source>
</evidence>
<evidence type="ECO:0000256" key="4">
    <source>
        <dbReference type="ARBA" id="ARBA00023136"/>
    </source>
</evidence>
<dbReference type="RefSeq" id="WP_138576169.1">
    <property type="nucleotide sequence ID" value="NZ_CP040820.1"/>
</dbReference>
<evidence type="ECO:0000313" key="8">
    <source>
        <dbReference type="EMBL" id="QDL94388.1"/>
    </source>
</evidence>
<evidence type="ECO:0000256" key="6">
    <source>
        <dbReference type="SAM" id="Phobius"/>
    </source>
</evidence>
<sequence length="384" mass="43320">MITQAKLWMSQWVPAWVLEVTLVLVALAVAWVLHALVIRLLLNVIEGHNGFVSHSLRRLRSPSRLAVLFLTIVLILPAANLPRDWRMLFQHAALVMLIVLIGWSVHIIVSVLADRASRRYRLDDEENLIARKFHTQIRVLVQCTRILIFLVTAAAVLVTFDDVREWGLSLLASAGAAGIVLGLAARPVFANLIAGIQIALTQPIRLEDVVIVEGEWGWIEEITSTYVVVRIWDWRRLVVPLSYFIEKPFQNWTRRSSNIIGAVVWEVDYTLPVEEMRSKLDEFAKESKLWDGNVLNLQVIEANATTMTVRALMSARNAPRVWDLRCEIREKMIGWLQATYPDSLPRQRTGLQMMETWTGPVPPAPLPEGDMPGMPGGKAGAAPR</sequence>
<name>A0A5B8FJJ3_9RHOB</name>
<dbReference type="Proteomes" id="UP000305888">
    <property type="component" value="Plasmid pD4M1B"/>
</dbReference>
<keyword evidence="4 6" id="KW-0472">Membrane</keyword>
<feature type="transmembrane region" description="Helical" evidence="6">
    <location>
        <begin position="63"/>
        <end position="82"/>
    </location>
</feature>
<dbReference type="OrthoDB" id="9792218at2"/>
<feature type="transmembrane region" description="Helical" evidence="6">
    <location>
        <begin position="166"/>
        <end position="185"/>
    </location>
</feature>
<dbReference type="GO" id="GO:0016020">
    <property type="term" value="C:membrane"/>
    <property type="evidence" value="ECO:0007669"/>
    <property type="project" value="UniProtKB-SubCell"/>
</dbReference>
<dbReference type="SUPFAM" id="SSF50182">
    <property type="entry name" value="Sm-like ribonucleoproteins"/>
    <property type="match status" value="1"/>
</dbReference>
<dbReference type="InterPro" id="IPR010920">
    <property type="entry name" value="LSM_dom_sf"/>
</dbReference>
<dbReference type="PANTHER" id="PTHR30566:SF25">
    <property type="entry name" value="INNER MEMBRANE PROTEIN"/>
    <property type="match status" value="1"/>
</dbReference>
<feature type="region of interest" description="Disordered" evidence="5">
    <location>
        <begin position="360"/>
        <end position="384"/>
    </location>
</feature>
<evidence type="ECO:0000256" key="3">
    <source>
        <dbReference type="ARBA" id="ARBA00022989"/>
    </source>
</evidence>
<dbReference type="EMBL" id="CP040820">
    <property type="protein sequence ID" value="QDL94388.1"/>
    <property type="molecule type" value="Genomic_DNA"/>
</dbReference>
<dbReference type="GO" id="GO:0008381">
    <property type="term" value="F:mechanosensitive monoatomic ion channel activity"/>
    <property type="evidence" value="ECO:0007669"/>
    <property type="project" value="UniProtKB-ARBA"/>
</dbReference>
<dbReference type="Pfam" id="PF00924">
    <property type="entry name" value="MS_channel_2nd"/>
    <property type="match status" value="1"/>
</dbReference>
<comment type="subcellular location">
    <subcellularLocation>
        <location evidence="1">Membrane</location>
    </subcellularLocation>
</comment>
<feature type="transmembrane region" description="Helical" evidence="6">
    <location>
        <begin position="139"/>
        <end position="160"/>
    </location>
</feature>
<evidence type="ECO:0000256" key="2">
    <source>
        <dbReference type="ARBA" id="ARBA00022692"/>
    </source>
</evidence>
<feature type="transmembrane region" description="Helical" evidence="6">
    <location>
        <begin position="20"/>
        <end position="42"/>
    </location>
</feature>
<geneLocation type="plasmid" evidence="9">
    <name>pd4m1b</name>
</geneLocation>
<dbReference type="Gene3D" id="1.10.287.1260">
    <property type="match status" value="1"/>
</dbReference>
<keyword evidence="3 6" id="KW-1133">Transmembrane helix</keyword>
<dbReference type="KEGG" id="ppru:FDP22_21180"/>
<evidence type="ECO:0000256" key="5">
    <source>
        <dbReference type="SAM" id="MobiDB-lite"/>
    </source>
</evidence>
<dbReference type="InterPro" id="IPR023408">
    <property type="entry name" value="MscS_beta-dom_sf"/>
</dbReference>
<organism evidence="8 9">
    <name type="scientific">Paroceanicella profunda</name>
    <dbReference type="NCBI Taxonomy" id="2579971"/>
    <lineage>
        <taxon>Bacteria</taxon>
        <taxon>Pseudomonadati</taxon>
        <taxon>Pseudomonadota</taxon>
        <taxon>Alphaproteobacteria</taxon>
        <taxon>Rhodobacterales</taxon>
        <taxon>Paracoccaceae</taxon>
        <taxon>Paroceanicella</taxon>
    </lineage>
</organism>
<reference evidence="8 9" key="1">
    <citation type="submission" date="2019-06" db="EMBL/GenBank/DDBJ databases">
        <title>Genome sequence of Rhodobacteraceae bacterium D4M1.</title>
        <authorList>
            <person name="Cao J."/>
        </authorList>
    </citation>
    <scope>NUCLEOTIDE SEQUENCE [LARGE SCALE GENOMIC DNA]</scope>
    <source>
        <strain evidence="8 9">D4M1</strain>
        <plasmid evidence="9">pd4m1b</plasmid>
    </source>
</reference>
<feature type="transmembrane region" description="Helical" evidence="6">
    <location>
        <begin position="88"/>
        <end position="113"/>
    </location>
</feature>
<feature type="compositionally biased region" description="Gly residues" evidence="5">
    <location>
        <begin position="374"/>
        <end position="384"/>
    </location>
</feature>
<accession>A0A5B8FJJ3</accession>
<keyword evidence="8" id="KW-0614">Plasmid</keyword>